<dbReference type="EMBL" id="PYAV01000007">
    <property type="protein sequence ID" value="PSL45214.1"/>
    <property type="molecule type" value="Genomic_DNA"/>
</dbReference>
<evidence type="ECO:0000313" key="2">
    <source>
        <dbReference type="Proteomes" id="UP000242310"/>
    </source>
</evidence>
<proteinExistence type="predicted"/>
<evidence type="ECO:0000313" key="1">
    <source>
        <dbReference type="EMBL" id="PSL45214.1"/>
    </source>
</evidence>
<sequence length="29" mass="3172">MDLLLLLGVSAVFIISILTGGYEDKPHKQ</sequence>
<protein>
    <submittedName>
        <fullName evidence="1">Uncharacterized protein</fullName>
    </submittedName>
</protein>
<comment type="caution">
    <text evidence="1">The sequence shown here is derived from an EMBL/GenBank/DDBJ whole genome shotgun (WGS) entry which is preliminary data.</text>
</comment>
<reference evidence="1 2" key="1">
    <citation type="submission" date="2018-03" db="EMBL/GenBank/DDBJ databases">
        <title>Genomic Encyclopedia of Type Strains, Phase III (KMG-III): the genomes of soil and plant-associated and newly described type strains.</title>
        <authorList>
            <person name="Whitman W."/>
        </authorList>
    </citation>
    <scope>NUCLEOTIDE SEQUENCE [LARGE SCALE GENOMIC DNA]</scope>
    <source>
        <strain evidence="1 2">CGMCC 1.07653</strain>
    </source>
</reference>
<organism evidence="1 2">
    <name type="scientific">Salsuginibacillus halophilus</name>
    <dbReference type="NCBI Taxonomy" id="517424"/>
    <lineage>
        <taxon>Bacteria</taxon>
        <taxon>Bacillati</taxon>
        <taxon>Bacillota</taxon>
        <taxon>Bacilli</taxon>
        <taxon>Bacillales</taxon>
        <taxon>Bacillaceae</taxon>
        <taxon>Salsuginibacillus</taxon>
    </lineage>
</organism>
<dbReference type="Proteomes" id="UP000242310">
    <property type="component" value="Unassembled WGS sequence"/>
</dbReference>
<keyword evidence="2" id="KW-1185">Reference proteome</keyword>
<dbReference type="AlphaFoldDB" id="A0A2P8HG91"/>
<accession>A0A2P8HG91</accession>
<gene>
    <name evidence="1" type="ORF">B0H94_107219</name>
</gene>
<name>A0A2P8HG91_9BACI</name>